<comment type="caution">
    <text evidence="2">The sequence shown here is derived from an EMBL/GenBank/DDBJ whole genome shotgun (WGS) entry which is preliminary data.</text>
</comment>
<feature type="region of interest" description="Disordered" evidence="1">
    <location>
        <begin position="29"/>
        <end position="83"/>
    </location>
</feature>
<keyword evidence="3" id="KW-1185">Reference proteome</keyword>
<sequence>MKQSFNLPAKHRIITAIACVAVLSACQQPEPPKVETAATPTASPTATTPAATPTPAKSPEVQVTKSPESTASPTPAAANTGDLSLDKIAGAYDVVLDPKLLAEAEKDGVKSVTGIWTIKPEGKFDATLKAVSIKGEEQEIKITGKMSIEDGKVTSQVELANGEKPPQTPPKQPYTISADGKELQADGQPVKLVRK</sequence>
<accession>A0A926Z789</accession>
<dbReference type="EMBL" id="JACJPY010000011">
    <property type="protein sequence ID" value="MBD2149614.1"/>
    <property type="molecule type" value="Genomic_DNA"/>
</dbReference>
<name>A0A926Z789_9CYAN</name>
<evidence type="ECO:0000313" key="2">
    <source>
        <dbReference type="EMBL" id="MBD2149614.1"/>
    </source>
</evidence>
<dbReference type="PROSITE" id="PS51257">
    <property type="entry name" value="PROKAR_LIPOPROTEIN"/>
    <property type="match status" value="1"/>
</dbReference>
<reference evidence="2" key="2">
    <citation type="submission" date="2020-08" db="EMBL/GenBank/DDBJ databases">
        <authorList>
            <person name="Chen M."/>
            <person name="Teng W."/>
            <person name="Zhao L."/>
            <person name="Hu C."/>
            <person name="Zhou Y."/>
            <person name="Han B."/>
            <person name="Song L."/>
            <person name="Shu W."/>
        </authorList>
    </citation>
    <scope>NUCLEOTIDE SEQUENCE</scope>
    <source>
        <strain evidence="2">FACHB-1277</strain>
    </source>
</reference>
<feature type="region of interest" description="Disordered" evidence="1">
    <location>
        <begin position="160"/>
        <end position="195"/>
    </location>
</feature>
<evidence type="ECO:0000256" key="1">
    <source>
        <dbReference type="SAM" id="MobiDB-lite"/>
    </source>
</evidence>
<feature type="compositionally biased region" description="Low complexity" evidence="1">
    <location>
        <begin position="64"/>
        <end position="78"/>
    </location>
</feature>
<reference evidence="2" key="1">
    <citation type="journal article" date="2015" name="ISME J.">
        <title>Draft Genome Sequence of Streptomyces incarnatus NRRL8089, which Produces the Nucleoside Antibiotic Sinefungin.</title>
        <authorList>
            <person name="Oshima K."/>
            <person name="Hattori M."/>
            <person name="Shimizu H."/>
            <person name="Fukuda K."/>
            <person name="Nemoto M."/>
            <person name="Inagaki K."/>
            <person name="Tamura T."/>
        </authorList>
    </citation>
    <scope>NUCLEOTIDE SEQUENCE</scope>
    <source>
        <strain evidence="2">FACHB-1277</strain>
    </source>
</reference>
<proteinExistence type="predicted"/>
<dbReference type="RefSeq" id="WP_190349987.1">
    <property type="nucleotide sequence ID" value="NZ_JACJPY010000011.1"/>
</dbReference>
<dbReference type="AlphaFoldDB" id="A0A926Z789"/>
<evidence type="ECO:0008006" key="4">
    <source>
        <dbReference type="Google" id="ProtNLM"/>
    </source>
</evidence>
<protein>
    <recommendedName>
        <fullName evidence="4">Lipoprotein</fullName>
    </recommendedName>
</protein>
<dbReference type="Proteomes" id="UP000631421">
    <property type="component" value="Unassembled WGS sequence"/>
</dbReference>
<evidence type="ECO:0000313" key="3">
    <source>
        <dbReference type="Proteomes" id="UP000631421"/>
    </source>
</evidence>
<feature type="compositionally biased region" description="Low complexity" evidence="1">
    <location>
        <begin position="36"/>
        <end position="55"/>
    </location>
</feature>
<gene>
    <name evidence="2" type="ORF">H6F44_05670</name>
</gene>
<organism evidence="2 3">
    <name type="scientific">Pseudanabaena cinerea FACHB-1277</name>
    <dbReference type="NCBI Taxonomy" id="2949581"/>
    <lineage>
        <taxon>Bacteria</taxon>
        <taxon>Bacillati</taxon>
        <taxon>Cyanobacteriota</taxon>
        <taxon>Cyanophyceae</taxon>
        <taxon>Pseudanabaenales</taxon>
        <taxon>Pseudanabaenaceae</taxon>
        <taxon>Pseudanabaena</taxon>
        <taxon>Pseudanabaena cinerea</taxon>
    </lineage>
</organism>